<dbReference type="EMBL" id="JABSOD010000002">
    <property type="protein sequence ID" value="NRQ41277.1"/>
    <property type="molecule type" value="Genomic_DNA"/>
</dbReference>
<evidence type="ECO:0000256" key="1">
    <source>
        <dbReference type="SAM" id="SignalP"/>
    </source>
</evidence>
<dbReference type="RefSeq" id="WP_173499533.1">
    <property type="nucleotide sequence ID" value="NZ_JABSOD010000002.1"/>
</dbReference>
<comment type="caution">
    <text evidence="2">The sequence shown here is derived from an EMBL/GenBank/DDBJ whole genome shotgun (WGS) entry which is preliminary data.</text>
</comment>
<sequence>MKAILQLCAPLLMLSLSFKLAAERILLDQQWQPSDMPGEVMYYINQPPAEQNGVWPLQVFHLSTDKPLFIGSLNGPDLNGHDIVGDFEFFYDNGQLSRKGSSDAKANYQGLHRHYWPDGTLKGEYQYQNGRLNGEQKSYYQNGQLQRHQQWRNGSEFGLAESFHADGQLASRRTYGADGIEGLYETFHDNGKPEQKVNMLAGKYQGERLYWAKDGWLFSQEYYVDGNKHGEQRTYQAKGILRAVENYQHGKQVGLQQHFNGPGLLAEEQQYDNDGREIQRIKYDNKGKVTVQVDTQYKVGGELITEQHFNDAQQLSYKYQRDNSRDWSLRERFNDAGELTGREELIKYQNQGLYIGPGWGDATKRLNYVDGKMHGPYREESEDGSSIVSGQYRQGIKVGKWVSKTADLTLTEQFNQQGQQEGAQTEVAADGTVIKQEYYKNAKLHGDYLQRGYDGQLQAKGRYIDGRREGAWQLQDADSQYRAEYKLWRGNYKAGHQVGHWQAFSANGHLLGLAQYDDKGRLQGKSYSFHEDGSLIESDEYLDNVRHGRSVYYQQGEPVSVYRYLHGSLVPAE</sequence>
<dbReference type="AlphaFoldDB" id="A0A7Y5AMT1"/>
<reference evidence="2 3" key="1">
    <citation type="submission" date="2020-06" db="EMBL/GenBank/DDBJ databases">
        <title>Rheinheimera sp. nov., a marine bacterium isolated from coastal.</title>
        <authorList>
            <person name="Yu Q."/>
            <person name="Qi Y."/>
            <person name="Pu J."/>
        </authorList>
    </citation>
    <scope>NUCLEOTIDE SEQUENCE [LARGE SCALE GENOMIC DNA]</scope>
    <source>
        <strain evidence="2 3">YQF-2</strain>
    </source>
</reference>
<dbReference type="InterPro" id="IPR011652">
    <property type="entry name" value="MORN_2"/>
</dbReference>
<dbReference type="Gene3D" id="2.20.110.10">
    <property type="entry name" value="Histone H3 K4-specific methyltransferase SET7/9 N-terminal domain"/>
    <property type="match status" value="2"/>
</dbReference>
<keyword evidence="3" id="KW-1185">Reference proteome</keyword>
<protein>
    <recommendedName>
        <fullName evidence="4">Toxin-antitoxin system YwqK family antitoxin</fullName>
    </recommendedName>
</protein>
<evidence type="ECO:0000313" key="2">
    <source>
        <dbReference type="EMBL" id="NRQ41277.1"/>
    </source>
</evidence>
<evidence type="ECO:0000313" key="3">
    <source>
        <dbReference type="Proteomes" id="UP000523161"/>
    </source>
</evidence>
<dbReference type="Pfam" id="PF07661">
    <property type="entry name" value="MORN_2"/>
    <property type="match status" value="4"/>
</dbReference>
<proteinExistence type="predicted"/>
<dbReference type="SUPFAM" id="SSF82185">
    <property type="entry name" value="Histone H3 K4-specific methyltransferase SET7/9 N-terminal domain"/>
    <property type="match status" value="4"/>
</dbReference>
<evidence type="ECO:0008006" key="4">
    <source>
        <dbReference type="Google" id="ProtNLM"/>
    </source>
</evidence>
<accession>A0A7Y5AMT1</accession>
<gene>
    <name evidence="2" type="ORF">HRH59_01620</name>
</gene>
<dbReference type="PANTHER" id="PTHR33706">
    <property type="entry name" value="MORN VARIANT REPEAT PROTEIN"/>
    <property type="match status" value="1"/>
</dbReference>
<dbReference type="PANTHER" id="PTHR33706:SF1">
    <property type="entry name" value="TPR REPEAT PROTEIN"/>
    <property type="match status" value="1"/>
</dbReference>
<organism evidence="2 3">
    <name type="scientific">Rheinheimera lutimaris</name>
    <dbReference type="NCBI Taxonomy" id="2740584"/>
    <lineage>
        <taxon>Bacteria</taxon>
        <taxon>Pseudomonadati</taxon>
        <taxon>Pseudomonadota</taxon>
        <taxon>Gammaproteobacteria</taxon>
        <taxon>Chromatiales</taxon>
        <taxon>Chromatiaceae</taxon>
        <taxon>Rheinheimera</taxon>
    </lineage>
</organism>
<keyword evidence="1" id="KW-0732">Signal</keyword>
<feature type="chain" id="PRO_5030648669" description="Toxin-antitoxin system YwqK family antitoxin" evidence="1">
    <location>
        <begin position="22"/>
        <end position="573"/>
    </location>
</feature>
<feature type="signal peptide" evidence="1">
    <location>
        <begin position="1"/>
        <end position="21"/>
    </location>
</feature>
<dbReference type="Gene3D" id="3.90.930.1">
    <property type="match status" value="2"/>
</dbReference>
<name>A0A7Y5AMT1_9GAMM</name>
<dbReference type="Proteomes" id="UP000523161">
    <property type="component" value="Unassembled WGS sequence"/>
</dbReference>